<evidence type="ECO:0000313" key="3">
    <source>
        <dbReference type="Proteomes" id="UP000054279"/>
    </source>
</evidence>
<reference evidence="2 3" key="1">
    <citation type="submission" date="2014-06" db="EMBL/GenBank/DDBJ databases">
        <title>Evolutionary Origins and Diversification of the Mycorrhizal Mutualists.</title>
        <authorList>
            <consortium name="DOE Joint Genome Institute"/>
            <consortium name="Mycorrhizal Genomics Consortium"/>
            <person name="Kohler A."/>
            <person name="Kuo A."/>
            <person name="Nagy L.G."/>
            <person name="Floudas D."/>
            <person name="Copeland A."/>
            <person name="Barry K.W."/>
            <person name="Cichocki N."/>
            <person name="Veneault-Fourrey C."/>
            <person name="LaButti K."/>
            <person name="Lindquist E.A."/>
            <person name="Lipzen A."/>
            <person name="Lundell T."/>
            <person name="Morin E."/>
            <person name="Murat C."/>
            <person name="Riley R."/>
            <person name="Ohm R."/>
            <person name="Sun H."/>
            <person name="Tunlid A."/>
            <person name="Henrissat B."/>
            <person name="Grigoriev I.V."/>
            <person name="Hibbett D.S."/>
            <person name="Martin F."/>
        </authorList>
    </citation>
    <scope>NUCLEOTIDE SEQUENCE [LARGE SCALE GENOMIC DNA]</scope>
    <source>
        <strain evidence="2 3">SS14</strain>
    </source>
</reference>
<sequence length="182" mass="19976">MTTKSKNTSNPIEAVKRPAFRFRNSPPPATSLSDQKAHYASKHEEVVEPLITDCKSRTPQPRPIMSTITTISSGVQEVQVETTPAPDDAHGNSRAESVGVQSMISGTDYDPIQAPQPPRDPTPPRDDRISDRTPRQSPRPSPRPHVEGGEGGGGDPNPDHSDGGSDQDRKRHRRQCKERYQA</sequence>
<keyword evidence="3" id="KW-1185">Reference proteome</keyword>
<dbReference type="HOGENOM" id="CLU_1620117_0_0_1"/>
<protein>
    <submittedName>
        <fullName evidence="2">Uncharacterized protein</fullName>
    </submittedName>
</protein>
<feature type="region of interest" description="Disordered" evidence="1">
    <location>
        <begin position="1"/>
        <end position="42"/>
    </location>
</feature>
<feature type="compositionally biased region" description="Polar residues" evidence="1">
    <location>
        <begin position="70"/>
        <end position="82"/>
    </location>
</feature>
<proteinExistence type="predicted"/>
<name>A0A0C9VHJ8_SPHS4</name>
<gene>
    <name evidence="2" type="ORF">M422DRAFT_249915</name>
</gene>
<dbReference type="AlphaFoldDB" id="A0A0C9VHJ8"/>
<feature type="compositionally biased region" description="Basic and acidic residues" evidence="1">
    <location>
        <begin position="157"/>
        <end position="169"/>
    </location>
</feature>
<dbReference type="Proteomes" id="UP000054279">
    <property type="component" value="Unassembled WGS sequence"/>
</dbReference>
<evidence type="ECO:0000313" key="2">
    <source>
        <dbReference type="EMBL" id="KIJ46746.1"/>
    </source>
</evidence>
<organism evidence="2 3">
    <name type="scientific">Sphaerobolus stellatus (strain SS14)</name>
    <dbReference type="NCBI Taxonomy" id="990650"/>
    <lineage>
        <taxon>Eukaryota</taxon>
        <taxon>Fungi</taxon>
        <taxon>Dikarya</taxon>
        <taxon>Basidiomycota</taxon>
        <taxon>Agaricomycotina</taxon>
        <taxon>Agaricomycetes</taxon>
        <taxon>Phallomycetidae</taxon>
        <taxon>Geastrales</taxon>
        <taxon>Sphaerobolaceae</taxon>
        <taxon>Sphaerobolus</taxon>
    </lineage>
</organism>
<evidence type="ECO:0000256" key="1">
    <source>
        <dbReference type="SAM" id="MobiDB-lite"/>
    </source>
</evidence>
<accession>A0A0C9VHJ8</accession>
<feature type="compositionally biased region" description="Polar residues" evidence="1">
    <location>
        <begin position="1"/>
        <end position="11"/>
    </location>
</feature>
<feature type="region of interest" description="Disordered" evidence="1">
    <location>
        <begin position="70"/>
        <end position="182"/>
    </location>
</feature>
<dbReference type="EMBL" id="KN837106">
    <property type="protein sequence ID" value="KIJ46746.1"/>
    <property type="molecule type" value="Genomic_DNA"/>
</dbReference>
<feature type="compositionally biased region" description="Basic and acidic residues" evidence="1">
    <location>
        <begin position="122"/>
        <end position="134"/>
    </location>
</feature>